<keyword evidence="1" id="KW-0813">Transport</keyword>
<dbReference type="SUPFAM" id="SSF52540">
    <property type="entry name" value="P-loop containing nucleoside triphosphate hydrolases"/>
    <property type="match status" value="1"/>
</dbReference>
<evidence type="ECO:0000313" key="6">
    <source>
        <dbReference type="EMBL" id="MCG6504479.1"/>
    </source>
</evidence>
<keyword evidence="3" id="KW-0547">Nucleotide-binding</keyword>
<dbReference type="Gene3D" id="3.40.50.300">
    <property type="entry name" value="P-loop containing nucleotide triphosphate hydrolases"/>
    <property type="match status" value="1"/>
</dbReference>
<dbReference type="InterPro" id="IPR050093">
    <property type="entry name" value="ABC_SmlMolc_Importer"/>
</dbReference>
<dbReference type="Proteomes" id="UP001298424">
    <property type="component" value="Unassembled WGS sequence"/>
</dbReference>
<evidence type="ECO:0000313" key="7">
    <source>
        <dbReference type="Proteomes" id="UP001298424"/>
    </source>
</evidence>
<sequence>MLRFFPCNRALFAQKTASQAECQQPRHGSHTFTLDVSCKTTARRLAILGPSGSGKSLTLQLLAGLLRPGSGHVRIGGRSYGDTAQNLWLPPQQRSAGLLFQDYALFPHLTVAQNIAFGLHRGLRTPSRRRARIEAEEWLEKMQLAAIADHYPRQISGGQRQRTALARTCAVRPDWLLLDEPFSALDTRLRAQMRDNMAALQRELDIPLLLITHDPEDAEALADDTALIDNGYLRCGI</sequence>
<evidence type="ECO:0000256" key="2">
    <source>
        <dbReference type="ARBA" id="ARBA00022475"/>
    </source>
</evidence>
<dbReference type="GO" id="GO:0005524">
    <property type="term" value="F:ATP binding"/>
    <property type="evidence" value="ECO:0007669"/>
    <property type="project" value="UniProtKB-KW"/>
</dbReference>
<evidence type="ECO:0000256" key="4">
    <source>
        <dbReference type="ARBA" id="ARBA00022840"/>
    </source>
</evidence>
<dbReference type="Pfam" id="PF00005">
    <property type="entry name" value="ABC_tran"/>
    <property type="match status" value="1"/>
</dbReference>
<evidence type="ECO:0000256" key="3">
    <source>
        <dbReference type="ARBA" id="ARBA00022741"/>
    </source>
</evidence>
<evidence type="ECO:0000256" key="1">
    <source>
        <dbReference type="ARBA" id="ARBA00022448"/>
    </source>
</evidence>
<dbReference type="PANTHER" id="PTHR42781:SF4">
    <property type="entry name" value="SPERMIDINE_PUTRESCINE IMPORT ATP-BINDING PROTEIN POTA"/>
    <property type="match status" value="1"/>
</dbReference>
<keyword evidence="4 6" id="KW-0067">ATP-binding</keyword>
<keyword evidence="7" id="KW-1185">Reference proteome</keyword>
<dbReference type="EMBL" id="JAKOOW010000026">
    <property type="protein sequence ID" value="MCG6504479.1"/>
    <property type="molecule type" value="Genomic_DNA"/>
</dbReference>
<name>A0ABS9NNX4_9NEIS</name>
<dbReference type="InterPro" id="IPR003593">
    <property type="entry name" value="AAA+_ATPase"/>
</dbReference>
<keyword evidence="2" id="KW-1003">Cell membrane</keyword>
<feature type="domain" description="ABC transporter" evidence="5">
    <location>
        <begin position="2"/>
        <end position="237"/>
    </location>
</feature>
<dbReference type="InterPro" id="IPR003439">
    <property type="entry name" value="ABC_transporter-like_ATP-bd"/>
</dbReference>
<dbReference type="PANTHER" id="PTHR42781">
    <property type="entry name" value="SPERMIDINE/PUTRESCINE IMPORT ATP-BINDING PROTEIN POTA"/>
    <property type="match status" value="1"/>
</dbReference>
<accession>A0ABS9NNX4</accession>
<evidence type="ECO:0000259" key="5">
    <source>
        <dbReference type="PROSITE" id="PS50893"/>
    </source>
</evidence>
<reference evidence="6 7" key="1">
    <citation type="submission" date="2022-02" db="EMBL/GenBank/DDBJ databases">
        <title>Genome sequence data of Kingella unionensis sp. nov. strain CICC 24913 (CCUG 75125).</title>
        <authorList>
            <person name="Xiao M."/>
        </authorList>
    </citation>
    <scope>NUCLEOTIDE SEQUENCE [LARGE SCALE GENOMIC DNA]</scope>
    <source>
        <strain evidence="6 7">CICC 24913</strain>
    </source>
</reference>
<protein>
    <submittedName>
        <fullName evidence="6">ATP-binding cassette domain-containing protein</fullName>
    </submittedName>
</protein>
<organism evidence="6 7">
    <name type="scientific">Kingella pumchi</name>
    <dbReference type="NCBI Taxonomy" id="2779506"/>
    <lineage>
        <taxon>Bacteria</taxon>
        <taxon>Pseudomonadati</taxon>
        <taxon>Pseudomonadota</taxon>
        <taxon>Betaproteobacteria</taxon>
        <taxon>Neisseriales</taxon>
        <taxon>Neisseriaceae</taxon>
        <taxon>Kingella</taxon>
    </lineage>
</organism>
<comment type="caution">
    <text evidence="6">The sequence shown here is derived from an EMBL/GenBank/DDBJ whole genome shotgun (WGS) entry which is preliminary data.</text>
</comment>
<keyword evidence="2" id="KW-0472">Membrane</keyword>
<dbReference type="RefSeq" id="WP_238747956.1">
    <property type="nucleotide sequence ID" value="NZ_JAKOOW010000026.1"/>
</dbReference>
<proteinExistence type="predicted"/>
<dbReference type="SMART" id="SM00382">
    <property type="entry name" value="AAA"/>
    <property type="match status" value="1"/>
</dbReference>
<dbReference type="PROSITE" id="PS50893">
    <property type="entry name" value="ABC_TRANSPORTER_2"/>
    <property type="match status" value="1"/>
</dbReference>
<gene>
    <name evidence="6" type="ORF">MB824_08210</name>
</gene>
<dbReference type="InterPro" id="IPR027417">
    <property type="entry name" value="P-loop_NTPase"/>
</dbReference>